<name>A0A450W2B9_9GAMM</name>
<dbReference type="PANTHER" id="PTHR33376:SF7">
    <property type="entry name" value="C4-DICARBOXYLATE-BINDING PROTEIN DCTB"/>
    <property type="match status" value="1"/>
</dbReference>
<dbReference type="InterPro" id="IPR018389">
    <property type="entry name" value="DctP_fam"/>
</dbReference>
<reference evidence="5" key="1">
    <citation type="submission" date="2019-02" db="EMBL/GenBank/DDBJ databases">
        <authorList>
            <person name="Gruber-Vodicka R. H."/>
            <person name="Seah K. B. B."/>
        </authorList>
    </citation>
    <scope>NUCLEOTIDE SEQUENCE</scope>
    <source>
        <strain evidence="5">BECK_S313</strain>
    </source>
</reference>
<dbReference type="InterPro" id="IPR038404">
    <property type="entry name" value="TRAP_DctP_sf"/>
</dbReference>
<feature type="chain" id="PRO_5019461504" evidence="4">
    <location>
        <begin position="23"/>
        <end position="328"/>
    </location>
</feature>
<proteinExistence type="inferred from homology"/>
<organism evidence="5">
    <name type="scientific">Candidatus Kentrum sp. LPFa</name>
    <dbReference type="NCBI Taxonomy" id="2126335"/>
    <lineage>
        <taxon>Bacteria</taxon>
        <taxon>Pseudomonadati</taxon>
        <taxon>Pseudomonadota</taxon>
        <taxon>Gammaproteobacteria</taxon>
        <taxon>Candidatus Kentrum</taxon>
    </lineage>
</organism>
<keyword evidence="2" id="KW-0813">Transport</keyword>
<accession>A0A450W2B9</accession>
<protein>
    <submittedName>
        <fullName evidence="5">C4-dicarboxylate-binding protein DctP</fullName>
    </submittedName>
</protein>
<comment type="similarity">
    <text evidence="1">Belongs to the bacterial solute-binding protein 7 family.</text>
</comment>
<evidence type="ECO:0000256" key="2">
    <source>
        <dbReference type="ARBA" id="ARBA00022448"/>
    </source>
</evidence>
<dbReference type="AlphaFoldDB" id="A0A450W2B9"/>
<dbReference type="GO" id="GO:0015740">
    <property type="term" value="P:C4-dicarboxylate transport"/>
    <property type="evidence" value="ECO:0007669"/>
    <property type="project" value="TreeGrafter"/>
</dbReference>
<keyword evidence="3 4" id="KW-0732">Signal</keyword>
<dbReference type="NCBIfam" id="TIGR00787">
    <property type="entry name" value="dctP"/>
    <property type="match status" value="1"/>
</dbReference>
<dbReference type="NCBIfam" id="NF037995">
    <property type="entry name" value="TRAP_S1"/>
    <property type="match status" value="1"/>
</dbReference>
<dbReference type="Pfam" id="PF03480">
    <property type="entry name" value="DctP"/>
    <property type="match status" value="1"/>
</dbReference>
<dbReference type="PANTHER" id="PTHR33376">
    <property type="match status" value="1"/>
</dbReference>
<dbReference type="GO" id="GO:0030288">
    <property type="term" value="C:outer membrane-bounded periplasmic space"/>
    <property type="evidence" value="ECO:0007669"/>
    <property type="project" value="InterPro"/>
</dbReference>
<dbReference type="GO" id="GO:0055085">
    <property type="term" value="P:transmembrane transport"/>
    <property type="evidence" value="ECO:0007669"/>
    <property type="project" value="InterPro"/>
</dbReference>
<gene>
    <name evidence="5" type="ORF">BECKLPF1236B_GA0070989_102023</name>
</gene>
<evidence type="ECO:0000256" key="3">
    <source>
        <dbReference type="ARBA" id="ARBA00022729"/>
    </source>
</evidence>
<evidence type="ECO:0000313" key="5">
    <source>
        <dbReference type="EMBL" id="VFK11169.1"/>
    </source>
</evidence>
<dbReference type="PIRSF" id="PIRSF006470">
    <property type="entry name" value="DctB"/>
    <property type="match status" value="1"/>
</dbReference>
<dbReference type="Gene3D" id="3.40.190.170">
    <property type="entry name" value="Bacterial extracellular solute-binding protein, family 7"/>
    <property type="match status" value="1"/>
</dbReference>
<sequence length="328" mass="36897">MRTMIAVLFTAFCTFFTSMAYGAPIVIKFSHVVHDDTPKGQMALRFKELVEEEKKLSGKVKVEVYPDSKLANDNVVAKKILAGEIGMAAPALSKLKKYAPELAIFDMPFLFNGIGAVDKFKDTKHGKSLLGSMKEKGLIGLGYMHNGMKQLSANKPLISPSDAEGLEFRIMSSAVLVAQFKALGAIPREKPFNQVYDLLESGEIDGQENTWSNIYSKKFYEVQEYITESNHGYLGYMIITSAKFWNKFDPETRKELEKRLAQAIAFGNQTAIQKAVFDKKRIVDADKARILTLKEKDKKKWIKVMEPVWHKFDDVIGKEVIDAAYASN</sequence>
<evidence type="ECO:0000256" key="1">
    <source>
        <dbReference type="ARBA" id="ARBA00009023"/>
    </source>
</evidence>
<feature type="signal peptide" evidence="4">
    <location>
        <begin position="1"/>
        <end position="22"/>
    </location>
</feature>
<evidence type="ECO:0000256" key="4">
    <source>
        <dbReference type="SAM" id="SignalP"/>
    </source>
</evidence>
<dbReference type="InterPro" id="IPR004682">
    <property type="entry name" value="TRAP_DctP"/>
</dbReference>
<dbReference type="EMBL" id="CAADFK010000020">
    <property type="protein sequence ID" value="VFK11169.1"/>
    <property type="molecule type" value="Genomic_DNA"/>
</dbReference>